<dbReference type="EMBL" id="JANBUP010004185">
    <property type="protein sequence ID" value="KAJ2794682.1"/>
    <property type="molecule type" value="Genomic_DNA"/>
</dbReference>
<gene>
    <name evidence="1" type="primary">VMA21</name>
    <name evidence="1" type="ORF">H4S07_006686</name>
</gene>
<evidence type="ECO:0000313" key="2">
    <source>
        <dbReference type="Proteomes" id="UP001140096"/>
    </source>
</evidence>
<organism evidence="1 2">
    <name type="scientific">Coemansia furcata</name>
    <dbReference type="NCBI Taxonomy" id="417177"/>
    <lineage>
        <taxon>Eukaryota</taxon>
        <taxon>Fungi</taxon>
        <taxon>Fungi incertae sedis</taxon>
        <taxon>Zoopagomycota</taxon>
        <taxon>Kickxellomycotina</taxon>
        <taxon>Kickxellomycetes</taxon>
        <taxon>Kickxellales</taxon>
        <taxon>Kickxellaceae</taxon>
        <taxon>Coemansia</taxon>
    </lineage>
</organism>
<reference evidence="1" key="1">
    <citation type="submission" date="2022-07" db="EMBL/GenBank/DDBJ databases">
        <title>Phylogenomic reconstructions and comparative analyses of Kickxellomycotina fungi.</title>
        <authorList>
            <person name="Reynolds N.K."/>
            <person name="Stajich J.E."/>
            <person name="Barry K."/>
            <person name="Grigoriev I.V."/>
            <person name="Crous P."/>
            <person name="Smith M.E."/>
        </authorList>
    </citation>
    <scope>NUCLEOTIDE SEQUENCE</scope>
    <source>
        <strain evidence="1">CBS 102833</strain>
    </source>
</reference>
<evidence type="ECO:0000313" key="1">
    <source>
        <dbReference type="EMBL" id="KAJ2794682.1"/>
    </source>
</evidence>
<sequence>MPKPKTTKTKPAAAGADGKATTTAKERSKGRRLPTARDSTEPSSENKKPEDMQPASAPQIPGNVIRKLLAFSLLLLALPILAYFGSLKYIFVGSTASSAIVAVIVANVVLAAYVYAAWIEDTSEHPAHTNTRKLKRR</sequence>
<keyword evidence="2" id="KW-1185">Reference proteome</keyword>
<comment type="caution">
    <text evidence="1">The sequence shown here is derived from an EMBL/GenBank/DDBJ whole genome shotgun (WGS) entry which is preliminary data.</text>
</comment>
<name>A0ACC1KT95_9FUNG</name>
<dbReference type="Proteomes" id="UP001140096">
    <property type="component" value="Unassembled WGS sequence"/>
</dbReference>
<proteinExistence type="predicted"/>
<protein>
    <submittedName>
        <fullName evidence="1">Vacuolar ATPase assembly integral membrane protein vma21</fullName>
    </submittedName>
</protein>
<accession>A0ACC1KT95</accession>